<accession>J5SGU2</accession>
<dbReference type="HOGENOM" id="CLU_074390_1_2_1"/>
<dbReference type="GO" id="GO:0032981">
    <property type="term" value="P:mitochondrial respiratory chain complex I assembly"/>
    <property type="evidence" value="ECO:0007669"/>
    <property type="project" value="TreeGrafter"/>
</dbReference>
<dbReference type="InterPro" id="IPR007523">
    <property type="entry name" value="NDUFAF3/AAMDC"/>
</dbReference>
<dbReference type="SUPFAM" id="SSF64076">
    <property type="entry name" value="MTH938-like"/>
    <property type="match status" value="1"/>
</dbReference>
<evidence type="ECO:0008006" key="3">
    <source>
        <dbReference type="Google" id="ProtNLM"/>
    </source>
</evidence>
<dbReference type="PANTHER" id="PTHR21192">
    <property type="entry name" value="NUCLEAR PROTEIN E3-3"/>
    <property type="match status" value="1"/>
</dbReference>
<dbReference type="GeneID" id="25989514"/>
<evidence type="ECO:0000313" key="2">
    <source>
        <dbReference type="Proteomes" id="UP000002748"/>
    </source>
</evidence>
<name>J5SGU2_TRIAS</name>
<organism evidence="1 2">
    <name type="scientific">Trichosporon asahii var. asahii (strain ATCC 90039 / CBS 2479 / JCM 2466 / KCTC 7840 / NBRC 103889/ NCYC 2677 / UAMH 7654)</name>
    <name type="common">Yeast</name>
    <dbReference type="NCBI Taxonomy" id="1186058"/>
    <lineage>
        <taxon>Eukaryota</taxon>
        <taxon>Fungi</taxon>
        <taxon>Dikarya</taxon>
        <taxon>Basidiomycota</taxon>
        <taxon>Agaricomycotina</taxon>
        <taxon>Tremellomycetes</taxon>
        <taxon>Trichosporonales</taxon>
        <taxon>Trichosporonaceae</taxon>
        <taxon>Trichosporon</taxon>
    </lineage>
</organism>
<gene>
    <name evidence="1" type="ORF">A1Q1_06002</name>
</gene>
<dbReference type="OrthoDB" id="20681at2759"/>
<dbReference type="InterPro" id="IPR036748">
    <property type="entry name" value="MTH938-like_sf"/>
</dbReference>
<proteinExistence type="predicted"/>
<reference evidence="1 2" key="1">
    <citation type="journal article" date="2012" name="Eukaryot. Cell">
        <title>Draft genome sequence of CBS 2479, the standard type strain of Trichosporon asahii.</title>
        <authorList>
            <person name="Yang R.Y."/>
            <person name="Li H.T."/>
            <person name="Zhu H."/>
            <person name="Zhou G.P."/>
            <person name="Wang M."/>
            <person name="Wang L."/>
        </authorList>
    </citation>
    <scope>NUCLEOTIDE SEQUENCE [LARGE SCALE GENOMIC DNA]</scope>
    <source>
        <strain evidence="2">ATCC 90039 / CBS 2479 / JCM 2466 / KCTC 7840 / NCYC 2677 / UAMH 7654</strain>
    </source>
</reference>
<dbReference type="EMBL" id="ALBS01000324">
    <property type="protein sequence ID" value="EJT45556.1"/>
    <property type="molecule type" value="Genomic_DNA"/>
</dbReference>
<evidence type="ECO:0000313" key="1">
    <source>
        <dbReference type="EMBL" id="EJT45556.1"/>
    </source>
</evidence>
<dbReference type="Pfam" id="PF04430">
    <property type="entry name" value="DUF498"/>
    <property type="match status" value="1"/>
</dbReference>
<dbReference type="Proteomes" id="UP000002748">
    <property type="component" value="Unassembled WGS sequence"/>
</dbReference>
<dbReference type="KEGG" id="tasa:A1Q1_06002"/>
<dbReference type="PANTHER" id="PTHR21192:SF2">
    <property type="entry name" value="NADH DEHYDROGENASE [UBIQUINONE] 1 ALPHA SUBCOMPLEX ASSEMBLY FACTOR 3"/>
    <property type="match status" value="1"/>
</dbReference>
<dbReference type="RefSeq" id="XP_014176686.1">
    <property type="nucleotide sequence ID" value="XM_014321211.1"/>
</dbReference>
<comment type="caution">
    <text evidence="1">The sequence shown here is derived from an EMBL/GenBank/DDBJ whole genome shotgun (WGS) entry which is preliminary data.</text>
</comment>
<dbReference type="VEuPathDB" id="FungiDB:A1Q1_06002"/>
<protein>
    <recommendedName>
        <fullName evidence="3">NADH dehydrogenase [ubiquinone] 1 alpha subcomplex assembly factor 3</fullName>
    </recommendedName>
</protein>
<dbReference type="Gene3D" id="3.40.1230.10">
    <property type="entry name" value="MTH938-like"/>
    <property type="match status" value="1"/>
</dbReference>
<sequence>MLRTALSATRPALRQTVRPVVARVPAITISARQLHATATARSGLTNLFEANPDNPPLSVAKLNDKGFHLSDGLVVPGGVILADGSAFLWNVSPPGDIMKGMAHAWAGWTPERFAVFERLVPRPELTTEILIFGTGAQPLPIPKEIRDYISGLGIQLDVMDSRNAASTYNLLFEEGRTVSAALCPLKPVDMRADAA</sequence>
<dbReference type="GO" id="GO:0005743">
    <property type="term" value="C:mitochondrial inner membrane"/>
    <property type="evidence" value="ECO:0007669"/>
    <property type="project" value="TreeGrafter"/>
</dbReference>
<dbReference type="AlphaFoldDB" id="J5SGU2"/>